<evidence type="ECO:0000313" key="1">
    <source>
        <dbReference type="EMBL" id="RGP74200.1"/>
    </source>
</evidence>
<dbReference type="Proteomes" id="UP000266152">
    <property type="component" value="Unassembled WGS sequence"/>
</dbReference>
<sequence length="322" mass="36275">MKTATSSCSDRSFLCVVAEQHHEYCDKSFSTIERHKLVNSIGHCIAGGTNNSISEHIKRCHSLDYWCEKCLQKFNTSLPKKNLGHAKKEHKKECKRKPSPENVDIWNGHYILDQEQYHRFKVVGWRNTPVPNPIFINGKKETVPRRSWRKIRETIFPGSEIELNIEPVAPYRSAEDVVAIVGSRRSAIMPQYTDVPAPSTDLSQMSRPMPISPSMTTYMSYPSTQLSWETDSQTLPSSHVLSYSGTDGQQETHGIEFGNLAGPEYSFPQLRALEEYQGPQSSESLSGAGGWLPPLPHEVLMDGNYSDLQQAANQEYKAGLMV</sequence>
<organism evidence="1 2">
    <name type="scientific">Fusarium sporotrichioides</name>
    <dbReference type="NCBI Taxonomy" id="5514"/>
    <lineage>
        <taxon>Eukaryota</taxon>
        <taxon>Fungi</taxon>
        <taxon>Dikarya</taxon>
        <taxon>Ascomycota</taxon>
        <taxon>Pezizomycotina</taxon>
        <taxon>Sordariomycetes</taxon>
        <taxon>Hypocreomycetidae</taxon>
        <taxon>Hypocreales</taxon>
        <taxon>Nectriaceae</taxon>
        <taxon>Fusarium</taxon>
    </lineage>
</organism>
<evidence type="ECO:0000313" key="2">
    <source>
        <dbReference type="Proteomes" id="UP000266152"/>
    </source>
</evidence>
<dbReference type="EMBL" id="PXOF01000023">
    <property type="protein sequence ID" value="RGP74200.1"/>
    <property type="molecule type" value="Genomic_DNA"/>
</dbReference>
<proteinExistence type="predicted"/>
<reference evidence="1 2" key="1">
    <citation type="journal article" date="2018" name="PLoS Pathog.">
        <title>Evolution of structural diversity of trichothecenes, a family of toxins produced by plant pathogenic and entomopathogenic fungi.</title>
        <authorList>
            <person name="Proctor R.H."/>
            <person name="McCormick S.P."/>
            <person name="Kim H.S."/>
            <person name="Cardoza R.E."/>
            <person name="Stanley A.M."/>
            <person name="Lindo L."/>
            <person name="Kelly A."/>
            <person name="Brown D.W."/>
            <person name="Lee T."/>
            <person name="Vaughan M.M."/>
            <person name="Alexander N.J."/>
            <person name="Busman M."/>
            <person name="Gutierrez S."/>
        </authorList>
    </citation>
    <scope>NUCLEOTIDE SEQUENCE [LARGE SCALE GENOMIC DNA]</scope>
    <source>
        <strain evidence="1 2">NRRL 3299</strain>
    </source>
</reference>
<comment type="caution">
    <text evidence="1">The sequence shown here is derived from an EMBL/GenBank/DDBJ whole genome shotgun (WGS) entry which is preliminary data.</text>
</comment>
<gene>
    <name evidence="1" type="ORF">FSPOR_1895</name>
</gene>
<keyword evidence="2" id="KW-1185">Reference proteome</keyword>
<dbReference type="AlphaFoldDB" id="A0A395SP02"/>
<protein>
    <submittedName>
        <fullName evidence="1">Uncharacterized protein</fullName>
    </submittedName>
</protein>
<name>A0A395SP02_FUSSP</name>
<accession>A0A395SP02</accession>